<accession>A0ABV4U0T0</accession>
<gene>
    <name evidence="1" type="ORF">ACERK3_02770</name>
</gene>
<dbReference type="SUPFAM" id="SSF103007">
    <property type="entry name" value="Hypothetical protein TT1725"/>
    <property type="match status" value="1"/>
</dbReference>
<sequence>MVIGVLQIELSIEGAASLKDKRRVVLSLKDRLHREHQVSVAEIDMQDVHRTAVLGIALVSTSVPHCQSMLDRVLDKVRFGRDYVLSDHQLEILSGQ</sequence>
<dbReference type="InterPro" id="IPR036746">
    <property type="entry name" value="TT1725-like_sf"/>
</dbReference>
<dbReference type="Pfam" id="PF04456">
    <property type="entry name" value="DUF503"/>
    <property type="match status" value="1"/>
</dbReference>
<dbReference type="RefSeq" id="WP_425344138.1">
    <property type="nucleotide sequence ID" value="NZ_JBGUBD010000002.1"/>
</dbReference>
<evidence type="ECO:0000313" key="1">
    <source>
        <dbReference type="EMBL" id="MFA9477211.1"/>
    </source>
</evidence>
<dbReference type="InterPro" id="IPR007546">
    <property type="entry name" value="DUF503"/>
</dbReference>
<dbReference type="PANTHER" id="PTHR36441">
    <property type="entry name" value="HYPOTHETICAL CYTOSOLIC PROTEIN"/>
    <property type="match status" value="1"/>
</dbReference>
<dbReference type="Proteomes" id="UP001575105">
    <property type="component" value="Unassembled WGS sequence"/>
</dbReference>
<reference evidence="1 2" key="1">
    <citation type="submission" date="2024-08" db="EMBL/GenBank/DDBJ databases">
        <title>Whole-genome sequencing of halo(alkali)philic microorganisms from hypersaline lakes.</title>
        <authorList>
            <person name="Sorokin D.Y."/>
            <person name="Merkel A.Y."/>
            <person name="Messina E."/>
            <person name="Yakimov M."/>
        </authorList>
    </citation>
    <scope>NUCLEOTIDE SEQUENCE [LARGE SCALE GENOMIC DNA]</scope>
    <source>
        <strain evidence="1 2">AB-hyl4</strain>
    </source>
</reference>
<name>A0ABV4U0T0_9BACT</name>
<protein>
    <submittedName>
        <fullName evidence="1">DUF503 domain-containing protein</fullName>
    </submittedName>
</protein>
<dbReference type="PANTHER" id="PTHR36441:SF1">
    <property type="entry name" value="DUF503 DOMAIN-CONTAINING PROTEIN"/>
    <property type="match status" value="1"/>
</dbReference>
<keyword evidence="2" id="KW-1185">Reference proteome</keyword>
<comment type="caution">
    <text evidence="1">The sequence shown here is derived from an EMBL/GenBank/DDBJ whole genome shotgun (WGS) entry which is preliminary data.</text>
</comment>
<organism evidence="1 2">
    <name type="scientific">Natronomicrosphaera hydrolytica</name>
    <dbReference type="NCBI Taxonomy" id="3242702"/>
    <lineage>
        <taxon>Bacteria</taxon>
        <taxon>Pseudomonadati</taxon>
        <taxon>Planctomycetota</taxon>
        <taxon>Phycisphaerae</taxon>
        <taxon>Phycisphaerales</taxon>
        <taxon>Phycisphaeraceae</taxon>
        <taxon>Natronomicrosphaera</taxon>
    </lineage>
</organism>
<dbReference type="Gene3D" id="3.30.70.1120">
    <property type="entry name" value="TT1725-like"/>
    <property type="match status" value="1"/>
</dbReference>
<proteinExistence type="predicted"/>
<evidence type="ECO:0000313" key="2">
    <source>
        <dbReference type="Proteomes" id="UP001575105"/>
    </source>
</evidence>
<dbReference type="EMBL" id="JBGUBD010000002">
    <property type="protein sequence ID" value="MFA9477211.1"/>
    <property type="molecule type" value="Genomic_DNA"/>
</dbReference>